<dbReference type="STRING" id="77586.A0A0D9W0M5"/>
<dbReference type="AlphaFoldDB" id="A0A0D9W0M5"/>
<dbReference type="SMART" id="SM00054">
    <property type="entry name" value="EFh"/>
    <property type="match status" value="2"/>
</dbReference>
<dbReference type="Gramene" id="LPERR03G32840.1">
    <property type="protein sequence ID" value="LPERR03G32840.1"/>
    <property type="gene ID" value="LPERR03G32840"/>
</dbReference>
<keyword evidence="2" id="KW-0479">Metal-binding</keyword>
<dbReference type="InterPro" id="IPR011992">
    <property type="entry name" value="EF-hand-dom_pair"/>
</dbReference>
<evidence type="ECO:0000313" key="7">
    <source>
        <dbReference type="Proteomes" id="UP000032180"/>
    </source>
</evidence>
<evidence type="ECO:0000256" key="1">
    <source>
        <dbReference type="ARBA" id="ARBA00003291"/>
    </source>
</evidence>
<accession>A0A0D9W0M5</accession>
<dbReference type="Proteomes" id="UP000032180">
    <property type="component" value="Chromosome 3"/>
</dbReference>
<dbReference type="InterPro" id="IPR039647">
    <property type="entry name" value="EF_hand_pair_protein_CML-like"/>
</dbReference>
<organism evidence="6 7">
    <name type="scientific">Leersia perrieri</name>
    <dbReference type="NCBI Taxonomy" id="77586"/>
    <lineage>
        <taxon>Eukaryota</taxon>
        <taxon>Viridiplantae</taxon>
        <taxon>Streptophyta</taxon>
        <taxon>Embryophyta</taxon>
        <taxon>Tracheophyta</taxon>
        <taxon>Spermatophyta</taxon>
        <taxon>Magnoliopsida</taxon>
        <taxon>Liliopsida</taxon>
        <taxon>Poales</taxon>
        <taxon>Poaceae</taxon>
        <taxon>BOP clade</taxon>
        <taxon>Oryzoideae</taxon>
        <taxon>Oryzeae</taxon>
        <taxon>Oryzinae</taxon>
        <taxon>Leersia</taxon>
    </lineage>
</organism>
<dbReference type="Pfam" id="PF13499">
    <property type="entry name" value="EF-hand_7"/>
    <property type="match status" value="1"/>
</dbReference>
<dbReference type="CDD" id="cd00051">
    <property type="entry name" value="EFh"/>
    <property type="match status" value="1"/>
</dbReference>
<feature type="domain" description="EF-hand" evidence="5">
    <location>
        <begin position="116"/>
        <end position="151"/>
    </location>
</feature>
<evidence type="ECO:0000313" key="6">
    <source>
        <dbReference type="EnsemblPlants" id="LPERR03G32840.1"/>
    </source>
</evidence>
<reference evidence="6 7" key="1">
    <citation type="submission" date="2012-08" db="EMBL/GenBank/DDBJ databases">
        <title>Oryza genome evolution.</title>
        <authorList>
            <person name="Wing R.A."/>
        </authorList>
    </citation>
    <scope>NUCLEOTIDE SEQUENCE</scope>
</reference>
<feature type="domain" description="EF-hand" evidence="5">
    <location>
        <begin position="153"/>
        <end position="186"/>
    </location>
</feature>
<dbReference type="PANTHER" id="PTHR10891">
    <property type="entry name" value="EF-HAND CALCIUM-BINDING DOMAIN CONTAINING PROTEIN"/>
    <property type="match status" value="1"/>
</dbReference>
<keyword evidence="4" id="KW-0106">Calcium</keyword>
<dbReference type="HOGENOM" id="CLU_094378_1_0_1"/>
<dbReference type="PROSITE" id="PS00018">
    <property type="entry name" value="EF_HAND_1"/>
    <property type="match status" value="1"/>
</dbReference>
<protein>
    <recommendedName>
        <fullName evidence="5">EF-hand domain-containing protein</fullName>
    </recommendedName>
</protein>
<evidence type="ECO:0000259" key="5">
    <source>
        <dbReference type="PROSITE" id="PS50222"/>
    </source>
</evidence>
<evidence type="ECO:0000256" key="4">
    <source>
        <dbReference type="ARBA" id="ARBA00022837"/>
    </source>
</evidence>
<dbReference type="eggNOG" id="KOG0027">
    <property type="taxonomic scope" value="Eukaryota"/>
</dbReference>
<dbReference type="EnsemblPlants" id="LPERR03G32840.1">
    <property type="protein sequence ID" value="LPERR03G32840.1"/>
    <property type="gene ID" value="LPERR03G32840"/>
</dbReference>
<dbReference type="InterPro" id="IPR018247">
    <property type="entry name" value="EF_Hand_1_Ca_BS"/>
</dbReference>
<reference evidence="6" key="3">
    <citation type="submission" date="2015-04" db="UniProtKB">
        <authorList>
            <consortium name="EnsemblPlants"/>
        </authorList>
    </citation>
    <scope>IDENTIFICATION</scope>
</reference>
<evidence type="ECO:0000256" key="2">
    <source>
        <dbReference type="ARBA" id="ARBA00022723"/>
    </source>
</evidence>
<name>A0A0D9W0M5_9ORYZ</name>
<keyword evidence="3" id="KW-0677">Repeat</keyword>
<dbReference type="InterPro" id="IPR002048">
    <property type="entry name" value="EF_hand_dom"/>
</dbReference>
<reference evidence="7" key="2">
    <citation type="submission" date="2013-12" db="EMBL/GenBank/DDBJ databases">
        <authorList>
            <person name="Yu Y."/>
            <person name="Lee S."/>
            <person name="de Baynast K."/>
            <person name="Wissotski M."/>
            <person name="Liu L."/>
            <person name="Talag J."/>
            <person name="Goicoechea J."/>
            <person name="Angelova A."/>
            <person name="Jetty R."/>
            <person name="Kudrna D."/>
            <person name="Golser W."/>
            <person name="Rivera L."/>
            <person name="Zhang J."/>
            <person name="Wing R."/>
        </authorList>
    </citation>
    <scope>NUCLEOTIDE SEQUENCE</scope>
</reference>
<sequence>MSQFVATIEFFSLAVSVRPPPSRQLVKDSILMSRSALLAVANPPPRTPQCERCAARRAAGDDACLLSRHDVTAIVASLRLVVAGDNNEEVEFEEEEGCGVCETMAAVKMIGEGKLAGEGELREAFYVFDREEDGYVSAAELWNVLRMLGMEGARYGDCVRMIATYDADSDGLISFLEFQATMENAA</sequence>
<dbReference type="FunFam" id="1.10.238.10:FF:000003">
    <property type="entry name" value="Calmodulin A"/>
    <property type="match status" value="1"/>
</dbReference>
<dbReference type="GO" id="GO:0005509">
    <property type="term" value="F:calcium ion binding"/>
    <property type="evidence" value="ECO:0007669"/>
    <property type="project" value="InterPro"/>
</dbReference>
<keyword evidence="7" id="KW-1185">Reference proteome</keyword>
<dbReference type="SUPFAM" id="SSF47473">
    <property type="entry name" value="EF-hand"/>
    <property type="match status" value="1"/>
</dbReference>
<evidence type="ECO:0000256" key="3">
    <source>
        <dbReference type="ARBA" id="ARBA00022737"/>
    </source>
</evidence>
<comment type="function">
    <text evidence="1">Potential calcium sensor.</text>
</comment>
<proteinExistence type="predicted"/>
<dbReference type="Gene3D" id="1.10.238.10">
    <property type="entry name" value="EF-hand"/>
    <property type="match status" value="1"/>
</dbReference>
<dbReference type="PROSITE" id="PS50222">
    <property type="entry name" value="EF_HAND_2"/>
    <property type="match status" value="2"/>
</dbReference>